<dbReference type="InterPro" id="IPR018200">
    <property type="entry name" value="USP_CS"/>
</dbReference>
<protein>
    <submittedName>
        <fullName evidence="2">SJCHGC02218 protein</fullName>
    </submittedName>
</protein>
<dbReference type="PROSITE" id="PS00972">
    <property type="entry name" value="USP_1"/>
    <property type="match status" value="1"/>
</dbReference>
<reference evidence="2" key="1">
    <citation type="submission" date="2005-01" db="EMBL/GenBank/DDBJ databases">
        <authorList>
            <person name="Han Z."/>
        </authorList>
    </citation>
    <scope>NUCLEOTIDE SEQUENCE</scope>
</reference>
<dbReference type="Pfam" id="PF00443">
    <property type="entry name" value="UCH"/>
    <property type="match status" value="1"/>
</dbReference>
<feature type="non-terminal residue" evidence="2">
    <location>
        <position position="130"/>
    </location>
</feature>
<dbReference type="AlphaFoldDB" id="Q5BT95"/>
<evidence type="ECO:0000313" key="2">
    <source>
        <dbReference type="EMBL" id="AAX30240.2"/>
    </source>
</evidence>
<dbReference type="InterPro" id="IPR038765">
    <property type="entry name" value="Papain-like_cys_pep_sf"/>
</dbReference>
<dbReference type="GO" id="GO:0004843">
    <property type="term" value="F:cysteine-type deubiquitinase activity"/>
    <property type="evidence" value="ECO:0007669"/>
    <property type="project" value="InterPro"/>
</dbReference>
<dbReference type="SUPFAM" id="SSF54001">
    <property type="entry name" value="Cysteine proteinases"/>
    <property type="match status" value="1"/>
</dbReference>
<dbReference type="InterPro" id="IPR001394">
    <property type="entry name" value="Peptidase_C19_UCH"/>
</dbReference>
<proteinExistence type="evidence at transcript level"/>
<dbReference type="GO" id="GO:0016579">
    <property type="term" value="P:protein deubiquitination"/>
    <property type="evidence" value="ECO:0007669"/>
    <property type="project" value="InterPro"/>
</dbReference>
<dbReference type="EMBL" id="AY915019">
    <property type="protein sequence ID" value="AAX30240.2"/>
    <property type="molecule type" value="mRNA"/>
</dbReference>
<organism evidence="2">
    <name type="scientific">Schistosoma japonicum</name>
    <name type="common">Blood fluke</name>
    <dbReference type="NCBI Taxonomy" id="6182"/>
    <lineage>
        <taxon>Eukaryota</taxon>
        <taxon>Metazoa</taxon>
        <taxon>Spiralia</taxon>
        <taxon>Lophotrochozoa</taxon>
        <taxon>Platyhelminthes</taxon>
        <taxon>Trematoda</taxon>
        <taxon>Digenea</taxon>
        <taxon>Strigeidida</taxon>
        <taxon>Schistosomatoidea</taxon>
        <taxon>Schistosomatidae</taxon>
        <taxon>Schistosoma</taxon>
    </lineage>
</organism>
<dbReference type="Gene3D" id="3.90.70.10">
    <property type="entry name" value="Cysteine proteinases"/>
    <property type="match status" value="1"/>
</dbReference>
<feature type="non-terminal residue" evidence="2">
    <location>
        <position position="1"/>
    </location>
</feature>
<accession>Q5BT95</accession>
<feature type="domain" description="Peptidase C19 ubiquitin carboxyl-terminal hydrolase" evidence="1">
    <location>
        <begin position="70"/>
        <end position="109"/>
    </location>
</feature>
<evidence type="ECO:0000259" key="1">
    <source>
        <dbReference type="Pfam" id="PF00443"/>
    </source>
</evidence>
<sequence length="130" mass="14673">FCHLSRVSWLLISVTTKFTLTSPNLQLYIRALRFMGKKIRNRKGLSQTLVNEEKKLEFRNNVKENLPVKGLHNLGNTCYFNAALQCLGRSPWLLELLAGDQPRESTLTKPNEGSVSTLCISLPPTKCVLT</sequence>
<name>Q5BT95_SCHJA</name>
<reference evidence="2" key="2">
    <citation type="journal article" date="2006" name="PLoS Pathog.">
        <title>New perspectives on host-parasite interplay by comparative transcriptomic and proteomic analyses of Schistosoma japonicum.</title>
        <authorList>
            <person name="Liu F."/>
            <person name="Lu J."/>
            <person name="Hu W."/>
            <person name="Wang S.Y."/>
            <person name="Cui S.J."/>
            <person name="Chi M."/>
            <person name="Yan Q."/>
            <person name="Wang X.R."/>
            <person name="Song H.D."/>
            <person name="Xu X.N."/>
            <person name="Wang J.J."/>
            <person name="Zhang X.L."/>
            <person name="Zhang X."/>
            <person name="Wang Z.Q."/>
            <person name="Xue C.L."/>
            <person name="Brindley P.J."/>
            <person name="McManus D.P."/>
            <person name="Yang P.Y."/>
            <person name="Feng Z."/>
            <person name="Chen Z."/>
            <person name="Han Z.G."/>
        </authorList>
    </citation>
    <scope>NUCLEOTIDE SEQUENCE</scope>
</reference>